<name>A0A6A6CBA7_ZASCE</name>
<proteinExistence type="predicted"/>
<evidence type="ECO:0000313" key="2">
    <source>
        <dbReference type="EMBL" id="KAF2164321.1"/>
    </source>
</evidence>
<dbReference type="Proteomes" id="UP000799537">
    <property type="component" value="Unassembled WGS sequence"/>
</dbReference>
<organism evidence="2 3">
    <name type="scientific">Zasmidium cellare ATCC 36951</name>
    <dbReference type="NCBI Taxonomy" id="1080233"/>
    <lineage>
        <taxon>Eukaryota</taxon>
        <taxon>Fungi</taxon>
        <taxon>Dikarya</taxon>
        <taxon>Ascomycota</taxon>
        <taxon>Pezizomycotina</taxon>
        <taxon>Dothideomycetes</taxon>
        <taxon>Dothideomycetidae</taxon>
        <taxon>Mycosphaerellales</taxon>
        <taxon>Mycosphaerellaceae</taxon>
        <taxon>Zasmidium</taxon>
    </lineage>
</organism>
<dbReference type="PANTHER" id="PTHR24148:SF82">
    <property type="entry name" value="HETEROKARYON INCOMPATIBILITY DOMAIN-CONTAINING PROTEIN"/>
    <property type="match status" value="1"/>
</dbReference>
<dbReference type="AlphaFoldDB" id="A0A6A6CBA7"/>
<evidence type="ECO:0000313" key="3">
    <source>
        <dbReference type="Proteomes" id="UP000799537"/>
    </source>
</evidence>
<feature type="domain" description="Heterokaryon incompatibility" evidence="1">
    <location>
        <begin position="56"/>
        <end position="164"/>
    </location>
</feature>
<dbReference type="InterPro" id="IPR052895">
    <property type="entry name" value="HetReg/Transcr_Mod"/>
</dbReference>
<dbReference type="RefSeq" id="XP_033665210.1">
    <property type="nucleotide sequence ID" value="XM_033807583.1"/>
</dbReference>
<dbReference type="Pfam" id="PF06985">
    <property type="entry name" value="HET"/>
    <property type="match status" value="1"/>
</dbReference>
<sequence>MLEHILTPRQSEYQYEPLEQGEIRLLTIQPCPQDQSVPVVCGLSHVSLAGLDTRPYEALSYVWGDPKPRVPINVDKKILLLPVNSEKVLRRVAYPDKPRTIWIDSVCINQFDLKERNQQVAIMRSIYEVATMVLVYIGDSDEYTDRAINNMELLNREIDEDVGNDVEIMVPDVFQQHPTFMGPVRTEIDQTALLSFFDSAWFR</sequence>
<protein>
    <recommendedName>
        <fullName evidence="1">Heterokaryon incompatibility domain-containing protein</fullName>
    </recommendedName>
</protein>
<evidence type="ECO:0000259" key="1">
    <source>
        <dbReference type="Pfam" id="PF06985"/>
    </source>
</evidence>
<dbReference type="InterPro" id="IPR010730">
    <property type="entry name" value="HET"/>
</dbReference>
<gene>
    <name evidence="2" type="ORF">M409DRAFT_25200</name>
</gene>
<dbReference type="GeneID" id="54560855"/>
<dbReference type="PANTHER" id="PTHR24148">
    <property type="entry name" value="ANKYRIN REPEAT DOMAIN-CONTAINING PROTEIN 39 HOMOLOG-RELATED"/>
    <property type="match status" value="1"/>
</dbReference>
<keyword evidence="3" id="KW-1185">Reference proteome</keyword>
<dbReference type="EMBL" id="ML993604">
    <property type="protein sequence ID" value="KAF2164321.1"/>
    <property type="molecule type" value="Genomic_DNA"/>
</dbReference>
<reference evidence="2" key="1">
    <citation type="journal article" date="2020" name="Stud. Mycol.">
        <title>101 Dothideomycetes genomes: a test case for predicting lifestyles and emergence of pathogens.</title>
        <authorList>
            <person name="Haridas S."/>
            <person name="Albert R."/>
            <person name="Binder M."/>
            <person name="Bloem J."/>
            <person name="Labutti K."/>
            <person name="Salamov A."/>
            <person name="Andreopoulos B."/>
            <person name="Baker S."/>
            <person name="Barry K."/>
            <person name="Bills G."/>
            <person name="Bluhm B."/>
            <person name="Cannon C."/>
            <person name="Castanera R."/>
            <person name="Culley D."/>
            <person name="Daum C."/>
            <person name="Ezra D."/>
            <person name="Gonzalez J."/>
            <person name="Henrissat B."/>
            <person name="Kuo A."/>
            <person name="Liang C."/>
            <person name="Lipzen A."/>
            <person name="Lutzoni F."/>
            <person name="Magnuson J."/>
            <person name="Mondo S."/>
            <person name="Nolan M."/>
            <person name="Ohm R."/>
            <person name="Pangilinan J."/>
            <person name="Park H.-J."/>
            <person name="Ramirez L."/>
            <person name="Alfaro M."/>
            <person name="Sun H."/>
            <person name="Tritt A."/>
            <person name="Yoshinaga Y."/>
            <person name="Zwiers L.-H."/>
            <person name="Turgeon B."/>
            <person name="Goodwin S."/>
            <person name="Spatafora J."/>
            <person name="Crous P."/>
            <person name="Grigoriev I."/>
        </authorList>
    </citation>
    <scope>NUCLEOTIDE SEQUENCE</scope>
    <source>
        <strain evidence="2">ATCC 36951</strain>
    </source>
</reference>
<dbReference type="OrthoDB" id="3647238at2759"/>
<accession>A0A6A6CBA7</accession>